<gene>
    <name evidence="1" type="ORF">HPB49_017850</name>
</gene>
<protein>
    <submittedName>
        <fullName evidence="1">Uncharacterized protein</fullName>
    </submittedName>
</protein>
<keyword evidence="2" id="KW-1185">Reference proteome</keyword>
<accession>A0ACB8DK72</accession>
<evidence type="ECO:0000313" key="2">
    <source>
        <dbReference type="Proteomes" id="UP000821865"/>
    </source>
</evidence>
<dbReference type="EMBL" id="CM023480">
    <property type="protein sequence ID" value="KAH7971001.1"/>
    <property type="molecule type" value="Genomic_DNA"/>
</dbReference>
<organism evidence="1 2">
    <name type="scientific">Dermacentor silvarum</name>
    <name type="common">Tick</name>
    <dbReference type="NCBI Taxonomy" id="543639"/>
    <lineage>
        <taxon>Eukaryota</taxon>
        <taxon>Metazoa</taxon>
        <taxon>Ecdysozoa</taxon>
        <taxon>Arthropoda</taxon>
        <taxon>Chelicerata</taxon>
        <taxon>Arachnida</taxon>
        <taxon>Acari</taxon>
        <taxon>Parasitiformes</taxon>
        <taxon>Ixodida</taxon>
        <taxon>Ixodoidea</taxon>
        <taxon>Ixodidae</taxon>
        <taxon>Rhipicephalinae</taxon>
        <taxon>Dermacentor</taxon>
    </lineage>
</organism>
<sequence>MLIDLVQKQCGEERSKVDRFVERVVRRLDDTGNLLGADAEAHRAVLLTIRSTPRAVKVALHASLCTGCTFVLDVYPPQCATTAVHSAPFWFRGNPGANGRHASLCRRAGARSSPFDRLNTGWCCLQLLGPTLAKSTQTKRYVIFSIYEDSSLVRCGLFAKPNVGLPRVRPPVVTGPAARPNPATSTTMMASEMEVVTSMEDNMAFSGRTCIEVHGEDITPEEVEGWSASGKRIKQIMAGKENGESATITRQSRPKTRASFAKRVAVSVTKAARMPIDMPKEDTNENGGFIIMSVVRTAARVTKEEAKADTICTNATPDERRATLYSKVKALNIGSKTYEINAYRTAPDGTVKGVIRGIAVDDPGGKRQWERKMEAMQQQPDPKALRRDERRLPRDPAGNQRSATAAAKGTTANRQERQSPQTVAVEGERLLGRRSQGKHGREETTTGAKRAKKIQEANGGRTLRDENEKLKRRIAEQDATIKEINEKLTTLIAMQQQQLQQPTPAQQRETTDDRGRTRGRGGPESHDSGRTAPRGDP</sequence>
<dbReference type="Proteomes" id="UP000821865">
    <property type="component" value="Chromosome 11"/>
</dbReference>
<comment type="caution">
    <text evidence="1">The sequence shown here is derived from an EMBL/GenBank/DDBJ whole genome shotgun (WGS) entry which is preliminary data.</text>
</comment>
<reference evidence="1" key="1">
    <citation type="submission" date="2020-05" db="EMBL/GenBank/DDBJ databases">
        <title>Large-scale comparative analyses of tick genomes elucidate their genetic diversity and vector capacities.</title>
        <authorList>
            <person name="Jia N."/>
            <person name="Wang J."/>
            <person name="Shi W."/>
            <person name="Du L."/>
            <person name="Sun Y."/>
            <person name="Zhan W."/>
            <person name="Jiang J."/>
            <person name="Wang Q."/>
            <person name="Zhang B."/>
            <person name="Ji P."/>
            <person name="Sakyi L.B."/>
            <person name="Cui X."/>
            <person name="Yuan T."/>
            <person name="Jiang B."/>
            <person name="Yang W."/>
            <person name="Lam T.T.-Y."/>
            <person name="Chang Q."/>
            <person name="Ding S."/>
            <person name="Wang X."/>
            <person name="Zhu J."/>
            <person name="Ruan X."/>
            <person name="Zhao L."/>
            <person name="Wei J."/>
            <person name="Que T."/>
            <person name="Du C."/>
            <person name="Cheng J."/>
            <person name="Dai P."/>
            <person name="Han X."/>
            <person name="Huang E."/>
            <person name="Gao Y."/>
            <person name="Liu J."/>
            <person name="Shao H."/>
            <person name="Ye R."/>
            <person name="Li L."/>
            <person name="Wei W."/>
            <person name="Wang X."/>
            <person name="Wang C."/>
            <person name="Yang T."/>
            <person name="Huo Q."/>
            <person name="Li W."/>
            <person name="Guo W."/>
            <person name="Chen H."/>
            <person name="Zhou L."/>
            <person name="Ni X."/>
            <person name="Tian J."/>
            <person name="Zhou Y."/>
            <person name="Sheng Y."/>
            <person name="Liu T."/>
            <person name="Pan Y."/>
            <person name="Xia L."/>
            <person name="Li J."/>
            <person name="Zhao F."/>
            <person name="Cao W."/>
        </authorList>
    </citation>
    <scope>NUCLEOTIDE SEQUENCE</scope>
    <source>
        <strain evidence="1">Dsil-2018</strain>
    </source>
</reference>
<evidence type="ECO:0000313" key="1">
    <source>
        <dbReference type="EMBL" id="KAH7971001.1"/>
    </source>
</evidence>
<name>A0ACB8DK72_DERSI</name>
<proteinExistence type="predicted"/>